<dbReference type="Proteomes" id="UP001626550">
    <property type="component" value="Unassembled WGS sequence"/>
</dbReference>
<keyword evidence="2" id="KW-1185">Reference proteome</keyword>
<proteinExistence type="predicted"/>
<accession>A0ABD2Q7Q4</accession>
<name>A0ABD2Q7Q4_9PLAT</name>
<sequence length="367" mass="41503">MQIALLQEDQRKSLFLLSTQFLKRIFYRSLNRCIFYVLSRPVQTSQDQKRIESLLQSLIGNGDIFLLSEANRDPALTPCLIHLLLMQSKRIKQDVEASQEWPKRPSLVDAPEDEYFSSSLLGEDESEQTLVEDAQSLDKNVDREIKLLCERLWKLVYQHRRETINNLAPESPLALGMTVLELVDWASILESPCGAVWFPYVTLEASAIGGTAPEIVWGRYDARFFELTFLDQLQVLNDSAPDPVPPQNPVQIRMTPQQILSSTTATTPSGGSSSRFLSRMSNSVFRIGQQGEQLNRTHSQRQETLTAEEQLNQALFDRIQRISSEFKKLSQSSVNTGTSARLIVEVSDTFDCSISFSENPILRAATV</sequence>
<reference evidence="1 2" key="1">
    <citation type="submission" date="2024-11" db="EMBL/GenBank/DDBJ databases">
        <title>Adaptive evolution of stress response genes in parasites aligns with host niche diversity.</title>
        <authorList>
            <person name="Hahn C."/>
            <person name="Resl P."/>
        </authorList>
    </citation>
    <scope>NUCLEOTIDE SEQUENCE [LARGE SCALE GENOMIC DNA]</scope>
    <source>
        <strain evidence="1">EGGRZ-B1_66</strain>
        <tissue evidence="1">Body</tissue>
    </source>
</reference>
<gene>
    <name evidence="1" type="ORF">Ciccas_005789</name>
</gene>
<organism evidence="1 2">
    <name type="scientific">Cichlidogyrus casuarinus</name>
    <dbReference type="NCBI Taxonomy" id="1844966"/>
    <lineage>
        <taxon>Eukaryota</taxon>
        <taxon>Metazoa</taxon>
        <taxon>Spiralia</taxon>
        <taxon>Lophotrochozoa</taxon>
        <taxon>Platyhelminthes</taxon>
        <taxon>Monogenea</taxon>
        <taxon>Monopisthocotylea</taxon>
        <taxon>Dactylogyridea</taxon>
        <taxon>Ancyrocephalidae</taxon>
        <taxon>Cichlidogyrus</taxon>
    </lineage>
</organism>
<protein>
    <submittedName>
        <fullName evidence="1">Uncharacterized protein</fullName>
    </submittedName>
</protein>
<comment type="caution">
    <text evidence="1">The sequence shown here is derived from an EMBL/GenBank/DDBJ whole genome shotgun (WGS) entry which is preliminary data.</text>
</comment>
<evidence type="ECO:0000313" key="2">
    <source>
        <dbReference type="Proteomes" id="UP001626550"/>
    </source>
</evidence>
<evidence type="ECO:0000313" key="1">
    <source>
        <dbReference type="EMBL" id="KAL3315580.1"/>
    </source>
</evidence>
<dbReference type="EMBL" id="JBJKFK010000716">
    <property type="protein sequence ID" value="KAL3315580.1"/>
    <property type="molecule type" value="Genomic_DNA"/>
</dbReference>
<dbReference type="AlphaFoldDB" id="A0ABD2Q7Q4"/>